<evidence type="ECO:0000313" key="1">
    <source>
        <dbReference type="EMBL" id="CAF4942343.1"/>
    </source>
</evidence>
<accession>A0A8S3CSC2</accession>
<dbReference type="EMBL" id="CAJOBI010185552">
    <property type="protein sequence ID" value="CAF4942343.1"/>
    <property type="molecule type" value="Genomic_DNA"/>
</dbReference>
<feature type="non-terminal residue" evidence="1">
    <location>
        <position position="80"/>
    </location>
</feature>
<organism evidence="1 2">
    <name type="scientific">Rotaria magnacalcarata</name>
    <dbReference type="NCBI Taxonomy" id="392030"/>
    <lineage>
        <taxon>Eukaryota</taxon>
        <taxon>Metazoa</taxon>
        <taxon>Spiralia</taxon>
        <taxon>Gnathifera</taxon>
        <taxon>Rotifera</taxon>
        <taxon>Eurotatoria</taxon>
        <taxon>Bdelloidea</taxon>
        <taxon>Philodinida</taxon>
        <taxon>Philodinidae</taxon>
        <taxon>Rotaria</taxon>
    </lineage>
</organism>
<dbReference type="AlphaFoldDB" id="A0A8S3CSC2"/>
<protein>
    <submittedName>
        <fullName evidence="1">Uncharacterized protein</fullName>
    </submittedName>
</protein>
<gene>
    <name evidence="1" type="ORF">SMN809_LOCUS53710</name>
</gene>
<proteinExistence type="predicted"/>
<evidence type="ECO:0000313" key="2">
    <source>
        <dbReference type="Proteomes" id="UP000676336"/>
    </source>
</evidence>
<sequence>LPSAIVKFESEYAQNEKRRRAQEELYNDLSKMPNQIAVVQTAAASEMMGDTVKDLINSVTEKQNDQAKWTAIDTFMDTDE</sequence>
<reference evidence="1" key="1">
    <citation type="submission" date="2021-02" db="EMBL/GenBank/DDBJ databases">
        <authorList>
            <person name="Nowell W R."/>
        </authorList>
    </citation>
    <scope>NUCLEOTIDE SEQUENCE</scope>
</reference>
<feature type="non-terminal residue" evidence="1">
    <location>
        <position position="1"/>
    </location>
</feature>
<comment type="caution">
    <text evidence="1">The sequence shown here is derived from an EMBL/GenBank/DDBJ whole genome shotgun (WGS) entry which is preliminary data.</text>
</comment>
<dbReference type="Proteomes" id="UP000676336">
    <property type="component" value="Unassembled WGS sequence"/>
</dbReference>
<name>A0A8S3CSC2_9BILA</name>